<dbReference type="PANTHER" id="PTHR42861">
    <property type="entry name" value="CALCIUM-TRANSPORTING ATPASE"/>
    <property type="match status" value="1"/>
</dbReference>
<dbReference type="SUPFAM" id="SSF81653">
    <property type="entry name" value="Calcium ATPase, transduction domain A"/>
    <property type="match status" value="1"/>
</dbReference>
<evidence type="ECO:0000313" key="11">
    <source>
        <dbReference type="Proteomes" id="UP000465304"/>
    </source>
</evidence>
<evidence type="ECO:0000256" key="3">
    <source>
        <dbReference type="ARBA" id="ARBA00022692"/>
    </source>
</evidence>
<comment type="subcellular location">
    <subcellularLocation>
        <location evidence="1">Cell membrane</location>
        <topology evidence="1">Multi-pass membrane protein</topology>
    </subcellularLocation>
</comment>
<dbReference type="EMBL" id="BLLB01000002">
    <property type="protein sequence ID" value="GFH01379.1"/>
    <property type="molecule type" value="Genomic_DNA"/>
</dbReference>
<dbReference type="Pfam" id="PF00689">
    <property type="entry name" value="Cation_ATPase_C"/>
    <property type="match status" value="1"/>
</dbReference>
<dbReference type="GO" id="GO:0016887">
    <property type="term" value="F:ATP hydrolysis activity"/>
    <property type="evidence" value="ECO:0007669"/>
    <property type="project" value="InterPro"/>
</dbReference>
<name>A0A7I9ZKQ4_9MYCO</name>
<dbReference type="SFLD" id="SFLDG00002">
    <property type="entry name" value="C1.7:_P-type_atpase_like"/>
    <property type="match status" value="1"/>
</dbReference>
<protein>
    <submittedName>
        <fullName evidence="10">Metal cation transporting ATPase H</fullName>
    </submittedName>
</protein>
<dbReference type="InterPro" id="IPR008250">
    <property type="entry name" value="ATPase_P-typ_transduc_dom_A_sf"/>
</dbReference>
<dbReference type="SFLD" id="SFLDS00003">
    <property type="entry name" value="Haloacid_Dehalogenase"/>
    <property type="match status" value="1"/>
</dbReference>
<dbReference type="SFLD" id="SFLDF00027">
    <property type="entry name" value="p-type_atpase"/>
    <property type="match status" value="1"/>
</dbReference>
<accession>A0A7I9ZKQ4</accession>
<feature type="domain" description="P-type ATPase A" evidence="8">
    <location>
        <begin position="748"/>
        <end position="851"/>
    </location>
</feature>
<dbReference type="InterPro" id="IPR006068">
    <property type="entry name" value="ATPase_P-typ_cation-transptr_C"/>
</dbReference>
<dbReference type="RefSeq" id="WP_163888191.1">
    <property type="nucleotide sequence ID" value="NZ_BLLB01000002.1"/>
</dbReference>
<dbReference type="PRINTS" id="PR00120">
    <property type="entry name" value="HATPASE"/>
</dbReference>
<dbReference type="InterPro" id="IPR023298">
    <property type="entry name" value="ATPase_P-typ_TM_dom_sf"/>
</dbReference>
<dbReference type="InterPro" id="IPR023214">
    <property type="entry name" value="HAD_sf"/>
</dbReference>
<dbReference type="InterPro" id="IPR044492">
    <property type="entry name" value="P_typ_ATPase_HD_dom"/>
</dbReference>
<reference evidence="10 11" key="1">
    <citation type="journal article" date="2019" name="Emerg. Microbes Infect.">
        <title>Comprehensive subspecies identification of 175 nontuberculous mycobacteria species based on 7547 genomic profiles.</title>
        <authorList>
            <person name="Matsumoto Y."/>
            <person name="Kinjo T."/>
            <person name="Motooka D."/>
            <person name="Nabeya D."/>
            <person name="Jung N."/>
            <person name="Uechi K."/>
            <person name="Horii T."/>
            <person name="Iida T."/>
            <person name="Fujita J."/>
            <person name="Nakamura S."/>
        </authorList>
    </citation>
    <scope>NUCLEOTIDE SEQUENCE [LARGE SCALE GENOMIC DNA]</scope>
    <source>
        <strain evidence="10 11">JCM 30996</strain>
    </source>
</reference>
<dbReference type="InterPro" id="IPR036412">
    <property type="entry name" value="HAD-like_sf"/>
</dbReference>
<proteinExistence type="predicted"/>
<keyword evidence="6" id="KW-0472">Membrane</keyword>
<evidence type="ECO:0000259" key="9">
    <source>
        <dbReference type="Pfam" id="PF00689"/>
    </source>
</evidence>
<keyword evidence="2" id="KW-1003">Cell membrane</keyword>
<keyword evidence="11" id="KW-1185">Reference proteome</keyword>
<evidence type="ECO:0000256" key="4">
    <source>
        <dbReference type="ARBA" id="ARBA00022967"/>
    </source>
</evidence>
<dbReference type="InterPro" id="IPR059000">
    <property type="entry name" value="ATPase_P-type_domA"/>
</dbReference>
<dbReference type="GO" id="GO:0005886">
    <property type="term" value="C:plasma membrane"/>
    <property type="evidence" value="ECO:0007669"/>
    <property type="project" value="UniProtKB-SubCell"/>
</dbReference>
<evidence type="ECO:0000256" key="6">
    <source>
        <dbReference type="ARBA" id="ARBA00023136"/>
    </source>
</evidence>
<dbReference type="GO" id="GO:0005524">
    <property type="term" value="F:ATP binding"/>
    <property type="evidence" value="ECO:0007669"/>
    <property type="project" value="InterPro"/>
</dbReference>
<keyword evidence="5" id="KW-1133">Transmembrane helix</keyword>
<dbReference type="PRINTS" id="PR00119">
    <property type="entry name" value="CATATPASE"/>
</dbReference>
<evidence type="ECO:0000313" key="10">
    <source>
        <dbReference type="EMBL" id="GFH01379.1"/>
    </source>
</evidence>
<dbReference type="Gene3D" id="3.40.1110.10">
    <property type="entry name" value="Calcium-transporting ATPase, cytoplasmic domain N"/>
    <property type="match status" value="2"/>
</dbReference>
<dbReference type="Proteomes" id="UP000465304">
    <property type="component" value="Unassembled WGS sequence"/>
</dbReference>
<dbReference type="Gene3D" id="3.40.50.1000">
    <property type="entry name" value="HAD superfamily/HAD-like"/>
    <property type="match status" value="2"/>
</dbReference>
<evidence type="ECO:0000256" key="2">
    <source>
        <dbReference type="ARBA" id="ARBA00022475"/>
    </source>
</evidence>
<keyword evidence="3" id="KW-0812">Transmembrane</keyword>
<dbReference type="Gene3D" id="1.20.1110.10">
    <property type="entry name" value="Calcium-transporting ATPase, transmembrane domain"/>
    <property type="match status" value="2"/>
</dbReference>
<feature type="domain" description="Cation-transporting P-type ATPase C-terminal" evidence="9">
    <location>
        <begin position="1304"/>
        <end position="1448"/>
    </location>
</feature>
<organism evidence="10 11">
    <name type="scientific">Mycolicibacterium hippocampi</name>
    <dbReference type="NCBI Taxonomy" id="659824"/>
    <lineage>
        <taxon>Bacteria</taxon>
        <taxon>Bacillati</taxon>
        <taxon>Actinomycetota</taxon>
        <taxon>Actinomycetes</taxon>
        <taxon>Mycobacteriales</taxon>
        <taxon>Mycobacteriaceae</taxon>
        <taxon>Mycolicibacterium</taxon>
    </lineage>
</organism>
<dbReference type="SUPFAM" id="SSF81665">
    <property type="entry name" value="Calcium ATPase, transmembrane domain M"/>
    <property type="match status" value="1"/>
</dbReference>
<dbReference type="Gene3D" id="2.70.150.10">
    <property type="entry name" value="Calcium-transporting ATPase, cytoplasmic transduction domain A"/>
    <property type="match status" value="1"/>
</dbReference>
<sequence>MIGPALHGFRVLGAPLRAAVAGTRMAATATVAMAAGGTALLGGSAVASASRSLAGAAPDVEALARAAVGMAIESIGGPPVRRSSANGDRHWVEVRGLTGRNAAATQADVLASVRSTSGVRTAFLNRSVGRIVVTVDPGGPSTAGLCRIVADAERRTVEPGARSVPASLPGDDAVLVARAAAAVSAAAGLGLSLTGTVLRLPGLPDAVAVAPTLVDYTPVLRRHVERRIGPEGTDLLFGVVSASTAALTVSPTTAAAEAATRAMLAVEAWNGRLAWRRHEPELAADVMADDAVVAPASATVADGPAERYADRAGLAGLGAAALLGGWSRNLNTAGAAALVAVPKPLRASREAFGCAMSRGLSARHDALVLRPRALRALDRIDAIVIDPRSLYTDELMVSRIRGVTNSHREQAWNAARAVLDGGAAPGWHKLSTTPEGGPGQALISPIRDPYALALVTEARRTRPRVVSIDDDGLRSLAQAFDVLHPVSGSTDAALAAVVADLKADGATVALLTTPEMSASHEADITIGVLRDHQPAPWGADVFVPDLVAAWRLLHALPAARSAASRGVRLSAQSTALGALMLIPGVIGHGPASINAGVAAGLWAGFSSGGGVFRAAVPSPEPGHDWHALPPSEVQRLLPRPPEQVAGDPGLGRIASAAPVRTLRDATTGSWRLARDFLSELRADLSDPITPILVTGAVASALLGSPLDAVLVGGVLLGNAALSAEQQLHAERVLRRLLAVQDPLARRRVGPLNSRRHEKVAAERLRPGDIIEVQPGEVIPADARLIEASNVEVDESSLTGESLPVPKQTEPTPGAPLAERSCMLFAGSTVVAGSALGVVTAVGSHSEMRRALAMAPTKSREIGLQHQLSRITGRALPWSMAGGGLVGLLSVLRGTPLREAVESAVALTVAAVPEGLPLVATLAQLAAARKLSGESVLIRNPHSIEALARVRVVCFDKTGTLSENRLQVKSVRSAPGYTAGQVLDAAAGTVFARDGHRPDHATDAAILTARDDGAWRQAGDEPVPEIAREAFLPFQSGRPFAAALVGNRLIIKGAPEVLGSAGAAGSDPLVRTSGEMAAAGLRVLAVAERELDADQIAAAAADSSVMEEFCRAELSPVGLIGLADTPRASARDLLKQLDDRGIGVRLITGDHPVTATAVANELGLDVTEEQVLTGSEWEALSADGQADAVMSRYVFARMSPQHKIDVVQTLERIGIVTAMVGDGANDAAAIRAASVGIGVAARGSDPARSAADVILLDGRIEALLDALDESEQLWRRVQSAVSVLLGGNAGEMLFALITSLLTGRSVLNARQMLLVNMLTDALPAAALAVSSQAGTAQVERDEAALWRAIGIRGTATTISATLAWLMAGATIAPRRAATVALIGLVSAQLAQTLADSQDHLVVLTSVGSFAVLAAVISTPGLSQLFGCTPVDPLGWGQALLATAVAAAMSALAPELLARASEMARTVVGAHVDDDDPFGDEVGSVVDDDNADVHEDSVDLAKRRRQQANTDHDEGIRAGAAQIVTHTARQTHEHDESASRD</sequence>
<dbReference type="Pfam" id="PF00122">
    <property type="entry name" value="E1-E2_ATPase"/>
    <property type="match status" value="1"/>
</dbReference>
<evidence type="ECO:0000259" key="8">
    <source>
        <dbReference type="Pfam" id="PF00122"/>
    </source>
</evidence>
<dbReference type="SUPFAM" id="SSF56784">
    <property type="entry name" value="HAD-like"/>
    <property type="match status" value="1"/>
</dbReference>
<comment type="caution">
    <text evidence="10">The sequence shown here is derived from an EMBL/GenBank/DDBJ whole genome shotgun (WGS) entry which is preliminary data.</text>
</comment>
<keyword evidence="4" id="KW-1278">Translocase</keyword>
<dbReference type="NCBIfam" id="TIGR01494">
    <property type="entry name" value="ATPase_P-type"/>
    <property type="match status" value="2"/>
</dbReference>
<dbReference type="InterPro" id="IPR023299">
    <property type="entry name" value="ATPase_P-typ_cyto_dom_N"/>
</dbReference>
<evidence type="ECO:0000256" key="1">
    <source>
        <dbReference type="ARBA" id="ARBA00004651"/>
    </source>
</evidence>
<evidence type="ECO:0000256" key="5">
    <source>
        <dbReference type="ARBA" id="ARBA00022989"/>
    </source>
</evidence>
<dbReference type="InterPro" id="IPR001757">
    <property type="entry name" value="P_typ_ATPase"/>
</dbReference>
<evidence type="ECO:0000256" key="7">
    <source>
        <dbReference type="ARBA" id="ARBA00049360"/>
    </source>
</evidence>
<comment type="catalytic activity">
    <reaction evidence="7">
        <text>ATP + H2O = ADP + phosphate + H(+)</text>
        <dbReference type="Rhea" id="RHEA:13065"/>
        <dbReference type="ChEBI" id="CHEBI:15377"/>
        <dbReference type="ChEBI" id="CHEBI:15378"/>
        <dbReference type="ChEBI" id="CHEBI:30616"/>
        <dbReference type="ChEBI" id="CHEBI:43474"/>
        <dbReference type="ChEBI" id="CHEBI:456216"/>
    </reaction>
</comment>
<dbReference type="Pfam" id="PF00702">
    <property type="entry name" value="Hydrolase"/>
    <property type="match status" value="1"/>
</dbReference>
<gene>
    <name evidence="10" type="primary">ctpH_2</name>
    <name evidence="10" type="ORF">MHIP_18620</name>
</gene>